<comment type="caution">
    <text evidence="2">The sequence shown here is derived from an EMBL/GenBank/DDBJ whole genome shotgun (WGS) entry which is preliminary data.</text>
</comment>
<keyword evidence="3" id="KW-1185">Reference proteome</keyword>
<evidence type="ECO:0000313" key="3">
    <source>
        <dbReference type="Proteomes" id="UP001287286"/>
    </source>
</evidence>
<dbReference type="EMBL" id="JAWRVI010000038">
    <property type="protein sequence ID" value="KAK4086733.1"/>
    <property type="molecule type" value="Genomic_DNA"/>
</dbReference>
<accession>A0ABR0BTG9</accession>
<feature type="compositionally biased region" description="Gly residues" evidence="1">
    <location>
        <begin position="34"/>
        <end position="45"/>
    </location>
</feature>
<sequence>MPKDDGGALGAVLAKQSQGRRFPGCHDGTLEQGGTVGEASGGSQTGKGKVPAGNQDGTGAVADGRGQGSAEGGGPGGTQMPAGAAASLATWNSTCQPTACGRVRFDPASDHEGAVEEEEEEEEKEEEEQVGRWGSGAGREGLWLANTLRLAPLRFARFARVVLFACSPRGWGPRHRNLGRMWHNQM</sequence>
<organism evidence="2 3">
    <name type="scientific">Purpureocillium lilacinum</name>
    <name type="common">Paecilomyces lilacinus</name>
    <dbReference type="NCBI Taxonomy" id="33203"/>
    <lineage>
        <taxon>Eukaryota</taxon>
        <taxon>Fungi</taxon>
        <taxon>Dikarya</taxon>
        <taxon>Ascomycota</taxon>
        <taxon>Pezizomycotina</taxon>
        <taxon>Sordariomycetes</taxon>
        <taxon>Hypocreomycetidae</taxon>
        <taxon>Hypocreales</taxon>
        <taxon>Ophiocordycipitaceae</taxon>
        <taxon>Purpureocillium</taxon>
    </lineage>
</organism>
<feature type="compositionally biased region" description="Basic and acidic residues" evidence="1">
    <location>
        <begin position="103"/>
        <end position="114"/>
    </location>
</feature>
<feature type="region of interest" description="Disordered" evidence="1">
    <location>
        <begin position="99"/>
        <end position="138"/>
    </location>
</feature>
<evidence type="ECO:0000256" key="1">
    <source>
        <dbReference type="SAM" id="MobiDB-lite"/>
    </source>
</evidence>
<name>A0ABR0BTG9_PURLI</name>
<proteinExistence type="predicted"/>
<evidence type="ECO:0000313" key="2">
    <source>
        <dbReference type="EMBL" id="KAK4086733.1"/>
    </source>
</evidence>
<feature type="compositionally biased region" description="Gly residues" evidence="1">
    <location>
        <begin position="65"/>
        <end position="77"/>
    </location>
</feature>
<dbReference type="Proteomes" id="UP001287286">
    <property type="component" value="Unassembled WGS sequence"/>
</dbReference>
<feature type="compositionally biased region" description="Acidic residues" evidence="1">
    <location>
        <begin position="115"/>
        <end position="128"/>
    </location>
</feature>
<protein>
    <submittedName>
        <fullName evidence="2">Uncharacterized protein</fullName>
    </submittedName>
</protein>
<gene>
    <name evidence="2" type="ORF">Purlil1_8898</name>
</gene>
<reference evidence="2 3" key="1">
    <citation type="journal article" date="2024" name="Microbiol. Resour. Announc.">
        <title>Genome annotations for the ascomycete fungi Trichoderma harzianum, Trichoderma aggressivum, and Purpureocillium lilacinum.</title>
        <authorList>
            <person name="Beijen E.P.W."/>
            <person name="Ohm R.A."/>
        </authorList>
    </citation>
    <scope>NUCLEOTIDE SEQUENCE [LARGE SCALE GENOMIC DNA]</scope>
    <source>
        <strain evidence="2 3">CBS 150709</strain>
    </source>
</reference>
<feature type="region of interest" description="Disordered" evidence="1">
    <location>
        <begin position="1"/>
        <end position="87"/>
    </location>
</feature>